<protein>
    <submittedName>
        <fullName evidence="2">Uncharacterized protein</fullName>
    </submittedName>
</protein>
<evidence type="ECO:0000313" key="3">
    <source>
        <dbReference type="Proteomes" id="UP000473826"/>
    </source>
</evidence>
<comment type="caution">
    <text evidence="2">The sequence shown here is derived from an EMBL/GenBank/DDBJ whole genome shotgun (WGS) entry which is preliminary data.</text>
</comment>
<dbReference type="Proteomes" id="UP000473826">
    <property type="component" value="Unassembled WGS sequence"/>
</dbReference>
<dbReference type="AlphaFoldDB" id="A0A7D8YVY8"/>
<dbReference type="EMBL" id="QKWK01000010">
    <property type="protein sequence ID" value="TXT06081.1"/>
    <property type="molecule type" value="Genomic_DNA"/>
</dbReference>
<gene>
    <name evidence="2" type="ORF">VHUM_03554</name>
</gene>
<feature type="region of interest" description="Disordered" evidence="1">
    <location>
        <begin position="75"/>
        <end position="100"/>
    </location>
</feature>
<reference evidence="2 3" key="1">
    <citation type="journal article" date="2019" name="PLoS Genet.">
        <title>Convergent evolution of linked mating-type loci in basidiomycete fungi.</title>
        <authorList>
            <person name="Sun S."/>
            <person name="Coelho M.A."/>
            <person name="Heitman J."/>
            <person name="Nowrousian M."/>
        </authorList>
    </citation>
    <scope>NUCLEOTIDE SEQUENCE [LARGE SCALE GENOMIC DNA]</scope>
    <source>
        <strain evidence="2 3">CBS 4282</strain>
    </source>
</reference>
<organism evidence="2 3">
    <name type="scientific">Vanrija humicola</name>
    <name type="common">Yeast</name>
    <name type="synonym">Cryptococcus humicola</name>
    <dbReference type="NCBI Taxonomy" id="5417"/>
    <lineage>
        <taxon>Eukaryota</taxon>
        <taxon>Fungi</taxon>
        <taxon>Dikarya</taxon>
        <taxon>Basidiomycota</taxon>
        <taxon>Agaricomycotina</taxon>
        <taxon>Tremellomycetes</taxon>
        <taxon>Trichosporonales</taxon>
        <taxon>Trichosporonaceae</taxon>
        <taxon>Vanrija</taxon>
    </lineage>
</organism>
<accession>A0A7D8YVY8</accession>
<proteinExistence type="predicted"/>
<evidence type="ECO:0000256" key="1">
    <source>
        <dbReference type="SAM" id="MobiDB-lite"/>
    </source>
</evidence>
<name>A0A7D8YVY8_VANHU</name>
<sequence>MGGQSPGQILGFLLGCDRQRPHQQFYGHAGQHPGDPASCKAGALADARIAASATCGPHAHAASECWRFGRCPEQRSRRGYRLRPPGRPQQSSGGVRRDQRTVSCAKSPLRCDSAHGGLHFDLSTSGASSNPPDAVPLGAERDRGHVHLRPRRFRRVTTASPSFLVIPVVCY</sequence>
<keyword evidence="3" id="KW-1185">Reference proteome</keyword>
<evidence type="ECO:0000313" key="2">
    <source>
        <dbReference type="EMBL" id="TXT06081.1"/>
    </source>
</evidence>